<sequence>MLSEEGFRHRGRRCLEQEAVFGRLKHDMAYREFRHVGEYKVAMDF</sequence>
<organism evidence="2 3">
    <name type="scientific">Parabacteroides distasonis</name>
    <dbReference type="NCBI Taxonomy" id="823"/>
    <lineage>
        <taxon>Bacteria</taxon>
        <taxon>Pseudomonadati</taxon>
        <taxon>Bacteroidota</taxon>
        <taxon>Bacteroidia</taxon>
        <taxon>Bacteroidales</taxon>
        <taxon>Tannerellaceae</taxon>
        <taxon>Parabacteroides</taxon>
    </lineage>
</organism>
<name>A0A3L7ZKZ5_PARDI</name>
<evidence type="ECO:0000313" key="2">
    <source>
        <dbReference type="EMBL" id="RLT71632.1"/>
    </source>
</evidence>
<feature type="domain" description="Transposase DDE" evidence="1">
    <location>
        <begin position="2"/>
        <end position="45"/>
    </location>
</feature>
<accession>A0A3L7ZKZ5</accession>
<dbReference type="AlphaFoldDB" id="A0A3L7ZKZ5"/>
<dbReference type="Pfam" id="PF13751">
    <property type="entry name" value="DDE_Tnp_1_6"/>
    <property type="match status" value="1"/>
</dbReference>
<protein>
    <recommendedName>
        <fullName evidence="1">Transposase DDE domain-containing protein</fullName>
    </recommendedName>
</protein>
<dbReference type="EMBL" id="RAYI01000174">
    <property type="protein sequence ID" value="RLT71632.1"/>
    <property type="molecule type" value="Genomic_DNA"/>
</dbReference>
<reference evidence="2 3" key="1">
    <citation type="submission" date="2018-09" db="EMBL/GenBank/DDBJ databases">
        <title>Murine metabolic-syndrome-specific gut microbial biobank.</title>
        <authorList>
            <person name="Liu C."/>
        </authorList>
    </citation>
    <scope>NUCLEOTIDE SEQUENCE [LARGE SCALE GENOMIC DNA]</scope>
    <source>
        <strain evidence="2 3">8-P5</strain>
    </source>
</reference>
<evidence type="ECO:0000259" key="1">
    <source>
        <dbReference type="Pfam" id="PF13751"/>
    </source>
</evidence>
<proteinExistence type="predicted"/>
<gene>
    <name evidence="2" type="ORF">D7V78_20235</name>
</gene>
<dbReference type="Proteomes" id="UP000278164">
    <property type="component" value="Unassembled WGS sequence"/>
</dbReference>
<dbReference type="InterPro" id="IPR025668">
    <property type="entry name" value="Tnp_DDE_dom"/>
</dbReference>
<evidence type="ECO:0000313" key="3">
    <source>
        <dbReference type="Proteomes" id="UP000278164"/>
    </source>
</evidence>
<feature type="non-terminal residue" evidence="2">
    <location>
        <position position="45"/>
    </location>
</feature>
<comment type="caution">
    <text evidence="2">The sequence shown here is derived from an EMBL/GenBank/DDBJ whole genome shotgun (WGS) entry which is preliminary data.</text>
</comment>